<evidence type="ECO:0000256" key="1">
    <source>
        <dbReference type="ARBA" id="ARBA00004141"/>
    </source>
</evidence>
<feature type="transmembrane region" description="Helical" evidence="6">
    <location>
        <begin position="265"/>
        <end position="283"/>
    </location>
</feature>
<dbReference type="PANTHER" id="PTHR30354">
    <property type="entry name" value="GNT FAMILY GLUCONATE TRANSPORTER"/>
    <property type="match status" value="1"/>
</dbReference>
<dbReference type="PANTHER" id="PTHR30354:SF26">
    <property type="entry name" value="TRANSPORTER, PUTATIVE-RELATED"/>
    <property type="match status" value="1"/>
</dbReference>
<feature type="transmembrane region" description="Helical" evidence="6">
    <location>
        <begin position="326"/>
        <end position="346"/>
    </location>
</feature>
<proteinExistence type="predicted"/>
<keyword evidence="9" id="KW-1185">Reference proteome</keyword>
<keyword evidence="4 6" id="KW-1133">Transmembrane helix</keyword>
<feature type="domain" description="Citrate transporter-like" evidence="7">
    <location>
        <begin position="15"/>
        <end position="388"/>
    </location>
</feature>
<feature type="transmembrane region" description="Helical" evidence="6">
    <location>
        <begin position="174"/>
        <end position="198"/>
    </location>
</feature>
<gene>
    <name evidence="8" type="ORF">JOC54_000557</name>
</gene>
<keyword evidence="5 6" id="KW-0472">Membrane</keyword>
<feature type="transmembrane region" description="Helical" evidence="6">
    <location>
        <begin position="95"/>
        <end position="123"/>
    </location>
</feature>
<evidence type="ECO:0000256" key="6">
    <source>
        <dbReference type="SAM" id="Phobius"/>
    </source>
</evidence>
<evidence type="ECO:0000256" key="2">
    <source>
        <dbReference type="ARBA" id="ARBA00022448"/>
    </source>
</evidence>
<comment type="subcellular location">
    <subcellularLocation>
        <location evidence="1">Membrane</location>
        <topology evidence="1">Multi-pass membrane protein</topology>
    </subcellularLocation>
</comment>
<dbReference type="RefSeq" id="WP_204464245.1">
    <property type="nucleotide sequence ID" value="NZ_JAFBCV010000001.1"/>
</dbReference>
<evidence type="ECO:0000259" key="7">
    <source>
        <dbReference type="Pfam" id="PF03600"/>
    </source>
</evidence>
<comment type="caution">
    <text evidence="8">The sequence shown here is derived from an EMBL/GenBank/DDBJ whole genome shotgun (WGS) entry which is preliminary data.</text>
</comment>
<evidence type="ECO:0000256" key="5">
    <source>
        <dbReference type="ARBA" id="ARBA00023136"/>
    </source>
</evidence>
<feature type="transmembrane region" description="Helical" evidence="6">
    <location>
        <begin position="57"/>
        <end position="75"/>
    </location>
</feature>
<dbReference type="EMBL" id="JAFBCV010000001">
    <property type="protein sequence ID" value="MBM7837326.1"/>
    <property type="molecule type" value="Genomic_DNA"/>
</dbReference>
<evidence type="ECO:0000313" key="8">
    <source>
        <dbReference type="EMBL" id="MBM7837326.1"/>
    </source>
</evidence>
<keyword evidence="2" id="KW-0813">Transport</keyword>
<sequence>MLSLIGISMILIIVILLVWGKASPIVAMIAVPLIGAFIAGFGLDEIALFFEAGIDKVLNVAIMFIFAILFFGVLQDTGFFEPIIKAMVRLTKGNVVTVAVGTAAIGMVAHLDGAGATTFLLTIPALLPLYKRLHMSPYLLVLIVGLSASIMNMVPWAGPTGRVAGVLDMSPVELWYPLIPVQLIGIVLVLALAFGLGVREKKRIAKMGLAEAAASSMSEADLQEALRSISSHGDKALKRYHLIWANALIFVGVLIILVAELLPAGYSFMVGLVLALVVNYPNVQTQMDRVKAHSPSALLMAAVILAAGTFLGIIDESGMLESIAVDSISILPAAILPVLHLIVGLFGVPFDMVTSTDAYYYALFPIVESITAQVGVASTSTAYAMIIGNVVGTFVSPLAPAVWLAVGLAGIDMGKYIRYAFFWVWGFSIVLVLLAVLIGVIQF</sequence>
<feature type="transmembrane region" description="Helical" evidence="6">
    <location>
        <begin position="382"/>
        <end position="408"/>
    </location>
</feature>
<feature type="transmembrane region" description="Helical" evidence="6">
    <location>
        <begin position="135"/>
        <end position="154"/>
    </location>
</feature>
<feature type="transmembrane region" description="Helical" evidence="6">
    <location>
        <begin position="240"/>
        <end position="259"/>
    </location>
</feature>
<evidence type="ECO:0000256" key="4">
    <source>
        <dbReference type="ARBA" id="ARBA00022989"/>
    </source>
</evidence>
<reference evidence="8" key="1">
    <citation type="submission" date="2021-01" db="EMBL/GenBank/DDBJ databases">
        <title>Genomic Encyclopedia of Type Strains, Phase IV (KMG-IV): sequencing the most valuable type-strain genomes for metagenomic binning, comparative biology and taxonomic classification.</title>
        <authorList>
            <person name="Goeker M."/>
        </authorList>
    </citation>
    <scope>NUCLEOTIDE SEQUENCE</scope>
    <source>
        <strain evidence="8">DSM 21943</strain>
    </source>
</reference>
<organism evidence="8 9">
    <name type="scientific">Shouchella xiaoxiensis</name>
    <dbReference type="NCBI Taxonomy" id="766895"/>
    <lineage>
        <taxon>Bacteria</taxon>
        <taxon>Bacillati</taxon>
        <taxon>Bacillota</taxon>
        <taxon>Bacilli</taxon>
        <taxon>Bacillales</taxon>
        <taxon>Bacillaceae</taxon>
        <taxon>Shouchella</taxon>
    </lineage>
</organism>
<dbReference type="InterPro" id="IPR004680">
    <property type="entry name" value="Cit_transptr-like_dom"/>
</dbReference>
<dbReference type="NCBIfam" id="TIGR00784">
    <property type="entry name" value="citMHS"/>
    <property type="match status" value="1"/>
</dbReference>
<dbReference type="InterPro" id="IPR003474">
    <property type="entry name" value="Glcn_transporter"/>
</dbReference>
<accession>A0ABS2SQL4</accession>
<protein>
    <submittedName>
        <fullName evidence="8">CitMHS family citrate-Mg2+:H+ or citrate-Ca2+:H+ symporter</fullName>
    </submittedName>
</protein>
<feature type="transmembrane region" description="Helical" evidence="6">
    <location>
        <begin position="295"/>
        <end position="314"/>
    </location>
</feature>
<keyword evidence="3 6" id="KW-0812">Transmembrane</keyword>
<feature type="transmembrane region" description="Helical" evidence="6">
    <location>
        <begin position="420"/>
        <end position="441"/>
    </location>
</feature>
<dbReference type="Proteomes" id="UP001179280">
    <property type="component" value="Unassembled WGS sequence"/>
</dbReference>
<dbReference type="Pfam" id="PF03600">
    <property type="entry name" value="CitMHS"/>
    <property type="match status" value="1"/>
</dbReference>
<name>A0ABS2SQL4_9BACI</name>
<feature type="transmembrane region" description="Helical" evidence="6">
    <location>
        <begin position="30"/>
        <end position="50"/>
    </location>
</feature>
<evidence type="ECO:0000313" key="9">
    <source>
        <dbReference type="Proteomes" id="UP001179280"/>
    </source>
</evidence>
<dbReference type="InterPro" id="IPR014738">
    <property type="entry name" value="Citrate_transporter"/>
</dbReference>
<evidence type="ECO:0000256" key="3">
    <source>
        <dbReference type="ARBA" id="ARBA00022692"/>
    </source>
</evidence>